<dbReference type="SUPFAM" id="SSF53955">
    <property type="entry name" value="Lysozyme-like"/>
    <property type="match status" value="1"/>
</dbReference>
<dbReference type="EMBL" id="CP029352">
    <property type="protein sequence ID" value="AWK85016.1"/>
    <property type="molecule type" value="Genomic_DNA"/>
</dbReference>
<dbReference type="PANTHER" id="PTHR34408">
    <property type="entry name" value="FAMILY PROTEIN, PUTATIVE-RELATED"/>
    <property type="match status" value="1"/>
</dbReference>
<dbReference type="KEGG" id="azz:DEW08_01415"/>
<dbReference type="AlphaFoldDB" id="A0A2S2CKP1"/>
<keyword evidence="2" id="KW-1185">Reference proteome</keyword>
<proteinExistence type="predicted"/>
<name>A0A2S2CKP1_9PROT</name>
<dbReference type="RefSeq" id="WP_109323844.1">
    <property type="nucleotide sequence ID" value="NZ_CP029352.1"/>
</dbReference>
<protein>
    <submittedName>
        <fullName evidence="1">Glycoside hydrolase family 19</fullName>
    </submittedName>
</protein>
<dbReference type="Proteomes" id="UP000245629">
    <property type="component" value="Chromosome 1"/>
</dbReference>
<sequence length="214" mass="23164">MSTTLALLQRLFPAGRSLPDFAAALDRYAAGYGVDTPRRLAAFLAQTGHESTGLTRWVEVMTYSTAGRILEVFGQSRHSAAIRPDEAPALVRNPQALAERVYGLGNSRKATELGNTQPGDGWRFRGRGLIQVTGRANVTRLAAAVGRSVDAMPDWLETPEGATVSALWFWQVNRLNRFADGGDFEGLTRAINGGLNGIQDRRSRLLAAQQALGV</sequence>
<dbReference type="InterPro" id="IPR023346">
    <property type="entry name" value="Lysozyme-like_dom_sf"/>
</dbReference>
<dbReference type="Gene3D" id="1.10.530.10">
    <property type="match status" value="1"/>
</dbReference>
<evidence type="ECO:0000313" key="1">
    <source>
        <dbReference type="EMBL" id="AWK85016.1"/>
    </source>
</evidence>
<evidence type="ECO:0000313" key="2">
    <source>
        <dbReference type="Proteomes" id="UP000245629"/>
    </source>
</evidence>
<dbReference type="PANTHER" id="PTHR34408:SF1">
    <property type="entry name" value="GLYCOSYL HYDROLASE FAMILY 19 DOMAIN-CONTAINING PROTEIN HI_1415"/>
    <property type="match status" value="1"/>
</dbReference>
<dbReference type="InterPro" id="IPR052354">
    <property type="entry name" value="Cell_Wall_Dynamics_Protein"/>
</dbReference>
<keyword evidence="1" id="KW-0378">Hydrolase</keyword>
<reference evidence="2" key="1">
    <citation type="submission" date="2018-05" db="EMBL/GenBank/DDBJ databases">
        <title>Azospirillum thermophila sp. nov., a novel isolated from hot spring.</title>
        <authorList>
            <person name="Zhao Z."/>
        </authorList>
    </citation>
    <scope>NUCLEOTIDE SEQUENCE [LARGE SCALE GENOMIC DNA]</scope>
    <source>
        <strain evidence="2">CFH 70021</strain>
    </source>
</reference>
<dbReference type="OrthoDB" id="3809801at2"/>
<organism evidence="1 2">
    <name type="scientific">Azospirillum thermophilum</name>
    <dbReference type="NCBI Taxonomy" id="2202148"/>
    <lineage>
        <taxon>Bacteria</taxon>
        <taxon>Pseudomonadati</taxon>
        <taxon>Pseudomonadota</taxon>
        <taxon>Alphaproteobacteria</taxon>
        <taxon>Rhodospirillales</taxon>
        <taxon>Azospirillaceae</taxon>
        <taxon>Azospirillum</taxon>
    </lineage>
</organism>
<gene>
    <name evidence="1" type="ORF">DEW08_01415</name>
</gene>
<dbReference type="GO" id="GO:0016787">
    <property type="term" value="F:hydrolase activity"/>
    <property type="evidence" value="ECO:0007669"/>
    <property type="project" value="UniProtKB-KW"/>
</dbReference>
<accession>A0A2S2CKP1</accession>